<feature type="compositionally biased region" description="Polar residues" evidence="1">
    <location>
        <begin position="388"/>
        <end position="400"/>
    </location>
</feature>
<accession>A0A166ET78</accession>
<evidence type="ECO:0000313" key="2">
    <source>
        <dbReference type="EMBL" id="KZP16085.1"/>
    </source>
</evidence>
<proteinExistence type="predicted"/>
<feature type="region of interest" description="Disordered" evidence="1">
    <location>
        <begin position="476"/>
        <end position="655"/>
    </location>
</feature>
<dbReference type="OrthoDB" id="3218262at2759"/>
<feature type="region of interest" description="Disordered" evidence="1">
    <location>
        <begin position="151"/>
        <end position="174"/>
    </location>
</feature>
<gene>
    <name evidence="2" type="ORF">FIBSPDRAFT_958272</name>
</gene>
<feature type="compositionally biased region" description="Polar residues" evidence="1">
    <location>
        <begin position="595"/>
        <end position="609"/>
    </location>
</feature>
<dbReference type="EMBL" id="KV417597">
    <property type="protein sequence ID" value="KZP16085.1"/>
    <property type="molecule type" value="Genomic_DNA"/>
</dbReference>
<sequence length="722" mass="76912">MHLRALRGQQGEQFGFASVRTATAAPFRNDLPSSPGCSFFFGRRAALSYRRGTSQEPSRAFCSSSTRRATSFSGSFTRDSSGKWGHVARLLRLGCTQGKWSYEEAIKAERARARAGVDVDKALAGHQWVLPATEDEWAALELEYEKKMEDAKLDVSGGSNAEKDGAGNGGKDVDVDVDVDVGKVLLGNGRPAEHVIRARVKEWQRELTAADASPPPPLSSPSTSTSAPVPLGKLASVENISHEGASVPQPRPRRTLRAGARPASVPAKKGAAVAERAKSKTTGRVQVVQQQPAQLGFPVVKRASATSVGSKPSQERKEKEKEKGGAAKGKEKEKEKEKEPVPPLREEAEDEREVEESMRLESADEKGALPTPQIHDVSEMSFLPPSFPSNMATSTPNPRASSRKPASIPKIPRAAPPSSSPLSSPPDYEGMPPPRESPKRPTKRARESIVNIPVPANVFRDSGSEAVWFPPAKKARVEIEPEPAVIEQEQEQEQEQERPRPSTPKPSTPKERVRTLPTLTELLASSKLTPNTKSAKLPTKPFKAFVPPKDTTADPGEASASPASKAVTDTGLGASKAAAAHPIAVEPPHTPDPSPSKSMFSFASGSTASPGGHYAPPRSPSSPLLPLSFTQNPGLFAPQAMSSQPGGAGARSLDAGSSGFLGGAGFYNSQFDADRAAGRASALLEKDVNFDLWLKSDEEGDDDENGAQDGIEELEAEGDKSQ</sequence>
<keyword evidence="3" id="KW-1185">Reference proteome</keyword>
<reference evidence="2 3" key="1">
    <citation type="journal article" date="2016" name="Mol. Biol. Evol.">
        <title>Comparative Genomics of Early-Diverging Mushroom-Forming Fungi Provides Insights into the Origins of Lignocellulose Decay Capabilities.</title>
        <authorList>
            <person name="Nagy L.G."/>
            <person name="Riley R."/>
            <person name="Tritt A."/>
            <person name="Adam C."/>
            <person name="Daum C."/>
            <person name="Floudas D."/>
            <person name="Sun H."/>
            <person name="Yadav J.S."/>
            <person name="Pangilinan J."/>
            <person name="Larsson K.H."/>
            <person name="Matsuura K."/>
            <person name="Barry K."/>
            <person name="Labutti K."/>
            <person name="Kuo R."/>
            <person name="Ohm R.A."/>
            <person name="Bhattacharya S.S."/>
            <person name="Shirouzu T."/>
            <person name="Yoshinaga Y."/>
            <person name="Martin F.M."/>
            <person name="Grigoriev I.V."/>
            <person name="Hibbett D.S."/>
        </authorList>
    </citation>
    <scope>NUCLEOTIDE SEQUENCE [LARGE SCALE GENOMIC DNA]</scope>
    <source>
        <strain evidence="2 3">CBS 109695</strain>
    </source>
</reference>
<dbReference type="Proteomes" id="UP000076532">
    <property type="component" value="Unassembled WGS sequence"/>
</dbReference>
<dbReference type="AlphaFoldDB" id="A0A166ET78"/>
<feature type="compositionally biased region" description="Polar residues" evidence="1">
    <location>
        <begin position="280"/>
        <end position="293"/>
    </location>
</feature>
<feature type="region of interest" description="Disordered" evidence="1">
    <location>
        <begin position="695"/>
        <end position="722"/>
    </location>
</feature>
<organism evidence="2 3">
    <name type="scientific">Athelia psychrophila</name>
    <dbReference type="NCBI Taxonomy" id="1759441"/>
    <lineage>
        <taxon>Eukaryota</taxon>
        <taxon>Fungi</taxon>
        <taxon>Dikarya</taxon>
        <taxon>Basidiomycota</taxon>
        <taxon>Agaricomycotina</taxon>
        <taxon>Agaricomycetes</taxon>
        <taxon>Agaricomycetidae</taxon>
        <taxon>Atheliales</taxon>
        <taxon>Atheliaceae</taxon>
        <taxon>Athelia</taxon>
    </lineage>
</organism>
<name>A0A166ET78_9AGAM</name>
<evidence type="ECO:0000313" key="3">
    <source>
        <dbReference type="Proteomes" id="UP000076532"/>
    </source>
</evidence>
<feature type="compositionally biased region" description="Low complexity" evidence="1">
    <location>
        <begin position="220"/>
        <end position="231"/>
    </location>
</feature>
<feature type="region of interest" description="Disordered" evidence="1">
    <location>
        <begin position="208"/>
        <end position="452"/>
    </location>
</feature>
<feature type="compositionally biased region" description="Acidic residues" evidence="1">
    <location>
        <begin position="698"/>
        <end position="716"/>
    </location>
</feature>
<feature type="compositionally biased region" description="Basic and acidic residues" evidence="1">
    <location>
        <begin position="355"/>
        <end position="367"/>
    </location>
</feature>
<dbReference type="STRING" id="436010.A0A166ET78"/>
<feature type="compositionally biased region" description="Basic and acidic residues" evidence="1">
    <location>
        <begin position="313"/>
        <end position="346"/>
    </location>
</feature>
<feature type="compositionally biased region" description="Low complexity" evidence="1">
    <location>
        <begin position="404"/>
        <end position="413"/>
    </location>
</feature>
<feature type="compositionally biased region" description="Basic and acidic residues" evidence="1">
    <location>
        <begin position="436"/>
        <end position="447"/>
    </location>
</feature>
<protein>
    <submittedName>
        <fullName evidence="2">Uncharacterized protein</fullName>
    </submittedName>
</protein>
<evidence type="ECO:0000256" key="1">
    <source>
        <dbReference type="SAM" id="MobiDB-lite"/>
    </source>
</evidence>